<evidence type="ECO:0000256" key="5">
    <source>
        <dbReference type="ARBA" id="ARBA00022692"/>
    </source>
</evidence>
<evidence type="ECO:0000256" key="1">
    <source>
        <dbReference type="ARBA" id="ARBA00004429"/>
    </source>
</evidence>
<dbReference type="PANTHER" id="PTHR35011:SF2">
    <property type="entry name" value="2,3-DIKETO-L-GULONATE TRAP TRANSPORTER SMALL PERMEASE PROTEIN YIAM"/>
    <property type="match status" value="1"/>
</dbReference>
<keyword evidence="7 9" id="KW-0472">Membrane</keyword>
<organism evidence="11 12">
    <name type="scientific">Desulfofustis glycolicus DSM 9705</name>
    <dbReference type="NCBI Taxonomy" id="1121409"/>
    <lineage>
        <taxon>Bacteria</taxon>
        <taxon>Pseudomonadati</taxon>
        <taxon>Thermodesulfobacteriota</taxon>
        <taxon>Desulfobulbia</taxon>
        <taxon>Desulfobulbales</taxon>
        <taxon>Desulfocapsaceae</taxon>
        <taxon>Desulfofustis</taxon>
    </lineage>
</organism>
<dbReference type="RefSeq" id="WP_208609729.1">
    <property type="nucleotide sequence ID" value="NZ_FQXS01000004.1"/>
</dbReference>
<keyword evidence="2" id="KW-0813">Transport</keyword>
<keyword evidence="5 9" id="KW-0812">Transmembrane</keyword>
<evidence type="ECO:0000256" key="7">
    <source>
        <dbReference type="ARBA" id="ARBA00023136"/>
    </source>
</evidence>
<proteinExistence type="inferred from homology"/>
<protein>
    <submittedName>
        <fullName evidence="11">TRAP-type C4-dicarboxylate transport system, small permease component</fullName>
    </submittedName>
</protein>
<dbReference type="InterPro" id="IPR007387">
    <property type="entry name" value="TRAP_DctQ"/>
</dbReference>
<gene>
    <name evidence="11" type="ORF">SAMN02745124_01046</name>
</gene>
<feature type="transmembrane region" description="Helical" evidence="9">
    <location>
        <begin position="30"/>
        <end position="58"/>
    </location>
</feature>
<evidence type="ECO:0000256" key="3">
    <source>
        <dbReference type="ARBA" id="ARBA00022475"/>
    </source>
</evidence>
<dbReference type="GO" id="GO:0005886">
    <property type="term" value="C:plasma membrane"/>
    <property type="evidence" value="ECO:0007669"/>
    <property type="project" value="UniProtKB-SubCell"/>
</dbReference>
<evidence type="ECO:0000313" key="11">
    <source>
        <dbReference type="EMBL" id="SHH58876.1"/>
    </source>
</evidence>
<feature type="transmembrane region" description="Helical" evidence="9">
    <location>
        <begin position="70"/>
        <end position="89"/>
    </location>
</feature>
<comment type="similarity">
    <text evidence="8">Belongs to the TRAP transporter small permease family.</text>
</comment>
<evidence type="ECO:0000256" key="2">
    <source>
        <dbReference type="ARBA" id="ARBA00022448"/>
    </source>
</evidence>
<evidence type="ECO:0000256" key="8">
    <source>
        <dbReference type="ARBA" id="ARBA00038436"/>
    </source>
</evidence>
<evidence type="ECO:0000256" key="4">
    <source>
        <dbReference type="ARBA" id="ARBA00022519"/>
    </source>
</evidence>
<dbReference type="PANTHER" id="PTHR35011">
    <property type="entry name" value="2,3-DIKETO-L-GULONATE TRAP TRANSPORTER SMALL PERMEASE PROTEIN YIAM"/>
    <property type="match status" value="1"/>
</dbReference>
<dbReference type="STRING" id="1121409.SAMN02745124_01046"/>
<dbReference type="GO" id="GO:0022857">
    <property type="term" value="F:transmembrane transporter activity"/>
    <property type="evidence" value="ECO:0007669"/>
    <property type="project" value="TreeGrafter"/>
</dbReference>
<evidence type="ECO:0000313" key="12">
    <source>
        <dbReference type="Proteomes" id="UP000184139"/>
    </source>
</evidence>
<comment type="subcellular location">
    <subcellularLocation>
        <location evidence="1">Cell inner membrane</location>
        <topology evidence="1">Multi-pass membrane protein</topology>
    </subcellularLocation>
</comment>
<evidence type="ECO:0000256" key="6">
    <source>
        <dbReference type="ARBA" id="ARBA00022989"/>
    </source>
</evidence>
<keyword evidence="6 9" id="KW-1133">Transmembrane helix</keyword>
<evidence type="ECO:0000256" key="9">
    <source>
        <dbReference type="SAM" id="Phobius"/>
    </source>
</evidence>
<dbReference type="EMBL" id="FQXS01000004">
    <property type="protein sequence ID" value="SHH58876.1"/>
    <property type="molecule type" value="Genomic_DNA"/>
</dbReference>
<evidence type="ECO:0000259" key="10">
    <source>
        <dbReference type="Pfam" id="PF04290"/>
    </source>
</evidence>
<sequence>MSDFKMEDTCDASAECVSSVDTPKNIFDRIIINSFSVICFFCATILTLIICVATFFRYILEGNLYGYEEWVKIIAFWLYFIGAAIGAYNRTHVSADLVNAYLPDGTLKKFLVVVRNFITVCVALLFTWYGYDFFMFGFRGPLGTGIAIPMTSVWRIPMWIGYLSVFLGLLFMVYYFARDLVISLRDLFGGKKG</sequence>
<name>A0A1M5U7P5_9BACT</name>
<accession>A0A1M5U7P5</accession>
<feature type="transmembrane region" description="Helical" evidence="9">
    <location>
        <begin position="110"/>
        <end position="131"/>
    </location>
</feature>
<keyword evidence="12" id="KW-1185">Reference proteome</keyword>
<dbReference type="Pfam" id="PF04290">
    <property type="entry name" value="DctQ"/>
    <property type="match status" value="1"/>
</dbReference>
<keyword evidence="4" id="KW-0997">Cell inner membrane</keyword>
<dbReference type="GO" id="GO:0015740">
    <property type="term" value="P:C4-dicarboxylate transport"/>
    <property type="evidence" value="ECO:0007669"/>
    <property type="project" value="TreeGrafter"/>
</dbReference>
<reference evidence="11 12" key="1">
    <citation type="submission" date="2016-11" db="EMBL/GenBank/DDBJ databases">
        <authorList>
            <person name="Jaros S."/>
            <person name="Januszkiewicz K."/>
            <person name="Wedrychowicz H."/>
        </authorList>
    </citation>
    <scope>NUCLEOTIDE SEQUENCE [LARGE SCALE GENOMIC DNA]</scope>
    <source>
        <strain evidence="11 12">DSM 9705</strain>
    </source>
</reference>
<feature type="domain" description="Tripartite ATP-independent periplasmic transporters DctQ component" evidence="10">
    <location>
        <begin position="46"/>
        <end position="184"/>
    </location>
</feature>
<keyword evidence="3" id="KW-1003">Cell membrane</keyword>
<dbReference type="Proteomes" id="UP000184139">
    <property type="component" value="Unassembled WGS sequence"/>
</dbReference>
<dbReference type="InterPro" id="IPR055348">
    <property type="entry name" value="DctQ"/>
</dbReference>
<dbReference type="AlphaFoldDB" id="A0A1M5U7P5"/>
<feature type="transmembrane region" description="Helical" evidence="9">
    <location>
        <begin position="159"/>
        <end position="177"/>
    </location>
</feature>